<keyword evidence="3" id="KW-0804">Transcription</keyword>
<dbReference type="RefSeq" id="WP_380122056.1">
    <property type="nucleotide sequence ID" value="NZ_JBHSIU010000046.1"/>
</dbReference>
<dbReference type="InterPro" id="IPR001647">
    <property type="entry name" value="HTH_TetR"/>
</dbReference>
<comment type="caution">
    <text evidence="7">The sequence shown here is derived from an EMBL/GenBank/DDBJ whole genome shotgun (WGS) entry which is preliminary data.</text>
</comment>
<dbReference type="Gene3D" id="1.10.357.10">
    <property type="entry name" value="Tetracycline Repressor, domain 2"/>
    <property type="match status" value="1"/>
</dbReference>
<dbReference type="PRINTS" id="PR00455">
    <property type="entry name" value="HTHTETR"/>
</dbReference>
<evidence type="ECO:0000313" key="7">
    <source>
        <dbReference type="EMBL" id="MFC5003236.1"/>
    </source>
</evidence>
<reference evidence="8" key="1">
    <citation type="journal article" date="2019" name="Int. J. Syst. Evol. Microbiol.">
        <title>The Global Catalogue of Microorganisms (GCM) 10K type strain sequencing project: providing services to taxonomists for standard genome sequencing and annotation.</title>
        <authorList>
            <consortium name="The Broad Institute Genomics Platform"/>
            <consortium name="The Broad Institute Genome Sequencing Center for Infectious Disease"/>
            <person name="Wu L."/>
            <person name="Ma J."/>
        </authorList>
    </citation>
    <scope>NUCLEOTIDE SEQUENCE [LARGE SCALE GENOMIC DNA]</scope>
    <source>
        <strain evidence="8">CGMCC 4.7152</strain>
    </source>
</reference>
<dbReference type="SUPFAM" id="SSF46689">
    <property type="entry name" value="Homeodomain-like"/>
    <property type="match status" value="1"/>
</dbReference>
<feature type="domain" description="HTH tetR-type" evidence="6">
    <location>
        <begin position="21"/>
        <end position="81"/>
    </location>
</feature>
<dbReference type="Proteomes" id="UP001595912">
    <property type="component" value="Unassembled WGS sequence"/>
</dbReference>
<name>A0ABV9W3L0_9ACTN</name>
<feature type="region of interest" description="Disordered" evidence="5">
    <location>
        <begin position="1"/>
        <end position="23"/>
    </location>
</feature>
<evidence type="ECO:0000256" key="2">
    <source>
        <dbReference type="ARBA" id="ARBA00023125"/>
    </source>
</evidence>
<evidence type="ECO:0000256" key="1">
    <source>
        <dbReference type="ARBA" id="ARBA00023015"/>
    </source>
</evidence>
<evidence type="ECO:0000313" key="8">
    <source>
        <dbReference type="Proteomes" id="UP001595912"/>
    </source>
</evidence>
<dbReference type="Pfam" id="PF17920">
    <property type="entry name" value="TetR_C_16"/>
    <property type="match status" value="1"/>
</dbReference>
<dbReference type="PANTHER" id="PTHR30055">
    <property type="entry name" value="HTH-TYPE TRANSCRIPTIONAL REGULATOR RUTR"/>
    <property type="match status" value="1"/>
</dbReference>
<dbReference type="InterPro" id="IPR041678">
    <property type="entry name" value="TetR_C_16"/>
</dbReference>
<feature type="DNA-binding region" description="H-T-H motif" evidence="4">
    <location>
        <begin position="44"/>
        <end position="63"/>
    </location>
</feature>
<dbReference type="Pfam" id="PF00440">
    <property type="entry name" value="TetR_N"/>
    <property type="match status" value="1"/>
</dbReference>
<dbReference type="PROSITE" id="PS50977">
    <property type="entry name" value="HTH_TETR_2"/>
    <property type="match status" value="1"/>
</dbReference>
<dbReference type="InterPro" id="IPR009057">
    <property type="entry name" value="Homeodomain-like_sf"/>
</dbReference>
<dbReference type="InterPro" id="IPR036271">
    <property type="entry name" value="Tet_transcr_reg_TetR-rel_C_sf"/>
</dbReference>
<accession>A0ABV9W3L0</accession>
<dbReference type="PANTHER" id="PTHR30055:SF234">
    <property type="entry name" value="HTH-TYPE TRANSCRIPTIONAL REGULATOR BETI"/>
    <property type="match status" value="1"/>
</dbReference>
<protein>
    <submittedName>
        <fullName evidence="7">TetR family transcriptional regulator</fullName>
    </submittedName>
</protein>
<keyword evidence="1" id="KW-0805">Transcription regulation</keyword>
<sequence>MPSSPDEAPARGRRGRRPGQSETRQAILDAARARFAADGFTATTIRKIAADAGVDASLVIQFFKSKDELFGAVLSVPPAALERMTDAWGGPADGLGERVARAFLSVWEQDPEASGPLLAMLRGAIAQEQAAAQLRDFIEARLMRGVHAHLRDDHDTRLRVGLASAMLMGIIVARCVVRVPTIADEDLDAIVATTSGALQALLVP</sequence>
<organism evidence="7 8">
    <name type="scientific">Dactylosporangium cerinum</name>
    <dbReference type="NCBI Taxonomy" id="1434730"/>
    <lineage>
        <taxon>Bacteria</taxon>
        <taxon>Bacillati</taxon>
        <taxon>Actinomycetota</taxon>
        <taxon>Actinomycetes</taxon>
        <taxon>Micromonosporales</taxon>
        <taxon>Micromonosporaceae</taxon>
        <taxon>Dactylosporangium</taxon>
    </lineage>
</organism>
<evidence type="ECO:0000256" key="4">
    <source>
        <dbReference type="PROSITE-ProRule" id="PRU00335"/>
    </source>
</evidence>
<dbReference type="InterPro" id="IPR050109">
    <property type="entry name" value="HTH-type_TetR-like_transc_reg"/>
</dbReference>
<evidence type="ECO:0000256" key="5">
    <source>
        <dbReference type="SAM" id="MobiDB-lite"/>
    </source>
</evidence>
<keyword evidence="2 4" id="KW-0238">DNA-binding</keyword>
<proteinExistence type="predicted"/>
<dbReference type="EMBL" id="JBHSIU010000046">
    <property type="protein sequence ID" value="MFC5003236.1"/>
    <property type="molecule type" value="Genomic_DNA"/>
</dbReference>
<keyword evidence="8" id="KW-1185">Reference proteome</keyword>
<evidence type="ECO:0000259" key="6">
    <source>
        <dbReference type="PROSITE" id="PS50977"/>
    </source>
</evidence>
<gene>
    <name evidence="7" type="ORF">ACFPIJ_36070</name>
</gene>
<dbReference type="Gene3D" id="1.10.10.60">
    <property type="entry name" value="Homeodomain-like"/>
    <property type="match status" value="1"/>
</dbReference>
<evidence type="ECO:0000256" key="3">
    <source>
        <dbReference type="ARBA" id="ARBA00023163"/>
    </source>
</evidence>
<dbReference type="SUPFAM" id="SSF48498">
    <property type="entry name" value="Tetracyclin repressor-like, C-terminal domain"/>
    <property type="match status" value="1"/>
</dbReference>